<dbReference type="SUPFAM" id="SSF46689">
    <property type="entry name" value="Homeodomain-like"/>
    <property type="match status" value="1"/>
</dbReference>
<dbReference type="RefSeq" id="WP_307494267.1">
    <property type="nucleotide sequence ID" value="NZ_JAUSVB010000006.1"/>
</dbReference>
<keyword evidence="2 4" id="KW-0238">DNA-binding</keyword>
<evidence type="ECO:0000256" key="3">
    <source>
        <dbReference type="ARBA" id="ARBA00023163"/>
    </source>
</evidence>
<keyword evidence="3" id="KW-0804">Transcription</keyword>
<feature type="DNA-binding region" description="H-T-H motif" evidence="4">
    <location>
        <begin position="34"/>
        <end position="53"/>
    </location>
</feature>
<dbReference type="PANTHER" id="PTHR30055">
    <property type="entry name" value="HTH-TYPE TRANSCRIPTIONAL REGULATOR RUTR"/>
    <property type="match status" value="1"/>
</dbReference>
<keyword evidence="7" id="KW-1185">Reference proteome</keyword>
<dbReference type="PANTHER" id="PTHR30055:SF243">
    <property type="entry name" value="HTH-TYPE TRANSCRIPTIONAL REGULATOR RV1816"/>
    <property type="match status" value="1"/>
</dbReference>
<dbReference type="Proteomes" id="UP001239626">
    <property type="component" value="Unassembled WGS sequence"/>
</dbReference>
<comment type="caution">
    <text evidence="6">The sequence shown here is derived from an EMBL/GenBank/DDBJ whole genome shotgun (WGS) entry which is preliminary data.</text>
</comment>
<dbReference type="Gene3D" id="1.10.357.10">
    <property type="entry name" value="Tetracycline Repressor, domain 2"/>
    <property type="match status" value="1"/>
</dbReference>
<dbReference type="InterPro" id="IPR025996">
    <property type="entry name" value="MT1864/Rv1816-like_C"/>
</dbReference>
<protein>
    <submittedName>
        <fullName evidence="6">AcrR family transcriptional regulator</fullName>
    </submittedName>
</protein>
<name>A0ABU0EJK3_9CELL</name>
<dbReference type="EMBL" id="JAUSVB010000006">
    <property type="protein sequence ID" value="MDQ0375468.1"/>
    <property type="molecule type" value="Genomic_DNA"/>
</dbReference>
<gene>
    <name evidence="6" type="ORF">J2X26_003806</name>
</gene>
<evidence type="ECO:0000259" key="5">
    <source>
        <dbReference type="PROSITE" id="PS50977"/>
    </source>
</evidence>
<dbReference type="InterPro" id="IPR009057">
    <property type="entry name" value="Homeodomain-like_sf"/>
</dbReference>
<evidence type="ECO:0000256" key="1">
    <source>
        <dbReference type="ARBA" id="ARBA00023015"/>
    </source>
</evidence>
<dbReference type="InterPro" id="IPR001647">
    <property type="entry name" value="HTH_TetR"/>
</dbReference>
<evidence type="ECO:0000313" key="7">
    <source>
        <dbReference type="Proteomes" id="UP001239626"/>
    </source>
</evidence>
<dbReference type="InterPro" id="IPR036271">
    <property type="entry name" value="Tet_transcr_reg_TetR-rel_C_sf"/>
</dbReference>
<keyword evidence="1" id="KW-0805">Transcription regulation</keyword>
<proteinExistence type="predicted"/>
<evidence type="ECO:0000256" key="4">
    <source>
        <dbReference type="PROSITE-ProRule" id="PRU00335"/>
    </source>
</evidence>
<dbReference type="Pfam" id="PF00440">
    <property type="entry name" value="TetR_N"/>
    <property type="match status" value="1"/>
</dbReference>
<dbReference type="PROSITE" id="PS50977">
    <property type="entry name" value="HTH_TETR_2"/>
    <property type="match status" value="1"/>
</dbReference>
<feature type="domain" description="HTH tetR-type" evidence="5">
    <location>
        <begin position="11"/>
        <end position="71"/>
    </location>
</feature>
<organism evidence="6 7">
    <name type="scientific">Cellulomonas humilata</name>
    <dbReference type="NCBI Taxonomy" id="144055"/>
    <lineage>
        <taxon>Bacteria</taxon>
        <taxon>Bacillati</taxon>
        <taxon>Actinomycetota</taxon>
        <taxon>Actinomycetes</taxon>
        <taxon>Micrococcales</taxon>
        <taxon>Cellulomonadaceae</taxon>
        <taxon>Cellulomonas</taxon>
    </lineage>
</organism>
<evidence type="ECO:0000256" key="2">
    <source>
        <dbReference type="ARBA" id="ARBA00023125"/>
    </source>
</evidence>
<dbReference type="InterPro" id="IPR050109">
    <property type="entry name" value="HTH-type_TetR-like_transc_reg"/>
</dbReference>
<dbReference type="SUPFAM" id="SSF48498">
    <property type="entry name" value="Tetracyclin repressor-like, C-terminal domain"/>
    <property type="match status" value="1"/>
</dbReference>
<evidence type="ECO:0000313" key="6">
    <source>
        <dbReference type="EMBL" id="MDQ0375468.1"/>
    </source>
</evidence>
<dbReference type="Pfam" id="PF13305">
    <property type="entry name" value="TetR_C_33"/>
    <property type="match status" value="1"/>
</dbReference>
<accession>A0ABU0EJK3</accession>
<sequence>MAATVRERRRQETTDAILRSARTHLEQAGVEGVTLRAVARDLGIAVSALYRYVDSRDDLLTELLVEAFTEHGDAVDAAVDSALADDPDDVAAAITAGLRAYRAWSVAHAAQFGLAFGAPVPGYHAPAGRTIAVAVRPGSRIMALLATAYARGLVDDDVLTARASTLDDGTAAGFDALAARQSYPLPAPVIALAVDAFVRVHGFTVMEVFGQLRPLVSPADAYYEQLLREIVATLGLHA</sequence>
<reference evidence="6 7" key="1">
    <citation type="submission" date="2023-07" db="EMBL/GenBank/DDBJ databases">
        <title>Sorghum-associated microbial communities from plants grown in Nebraska, USA.</title>
        <authorList>
            <person name="Schachtman D."/>
        </authorList>
    </citation>
    <scope>NUCLEOTIDE SEQUENCE [LARGE SCALE GENOMIC DNA]</scope>
    <source>
        <strain evidence="6 7">BE332</strain>
    </source>
</reference>